<dbReference type="PANTHER" id="PTHR11709">
    <property type="entry name" value="MULTI-COPPER OXIDASE"/>
    <property type="match status" value="1"/>
</dbReference>
<evidence type="ECO:0000259" key="6">
    <source>
        <dbReference type="Pfam" id="PF07731"/>
    </source>
</evidence>
<dbReference type="GO" id="GO:0016491">
    <property type="term" value="F:oxidoreductase activity"/>
    <property type="evidence" value="ECO:0007669"/>
    <property type="project" value="UniProtKB-KW"/>
</dbReference>
<evidence type="ECO:0000259" key="5">
    <source>
        <dbReference type="Pfam" id="PF00394"/>
    </source>
</evidence>
<gene>
    <name evidence="8" type="ORF">OEA41_000782</name>
</gene>
<dbReference type="EMBL" id="JASNWA010000003">
    <property type="protein sequence ID" value="KAK3178645.1"/>
    <property type="molecule type" value="Genomic_DNA"/>
</dbReference>
<dbReference type="InterPro" id="IPR001117">
    <property type="entry name" value="Cu-oxidase_2nd"/>
</dbReference>
<keyword evidence="4" id="KW-0186">Copper</keyword>
<feature type="domain" description="Plastocyanin-like" evidence="6">
    <location>
        <begin position="512"/>
        <end position="612"/>
    </location>
</feature>
<evidence type="ECO:0000313" key="9">
    <source>
        <dbReference type="Proteomes" id="UP001276659"/>
    </source>
</evidence>
<dbReference type="InterPro" id="IPR002355">
    <property type="entry name" value="Cu_oxidase_Cu_BS"/>
</dbReference>
<sequence>MHVDHVFWGSLTYVLNIFSLSPVHGPVIEDQAPLALHPVEADLAQKPGPIFKPPSGTLDGSDSNFVCDYSAMVGYEFCSTPDYRSCWLNHTTTGHQFNMTTDYETEKPIGIHRYYELDITDDTSINADGVDFDAAKLFNRQYPGPWLQACWGDTVSVKINNWMKSNGGNGTSIHWHGVRQLNSMHMDGVNGLSQCPIAPGDSFNYTWEVMQYGSSWYHSHYSVQYADGLLGPLTLHGPTILPYDEAIDPILMTEWGHSSAFEAIQLGTPGTPSASNEPFKNPSILLNGRGNATQFNSITTPLHETHDIPTPYTIRFHPKPTNGRPKSYLLRLINTSMASTFIFSIDNHYLHIVGADFVPVMPYRRESILVAIGQRYHVIVEADPQDPKSADGNYWIRTIEANCTDFAPTGEKNYERTGILRYNDSTNLPQSEPWLINATCTDEDWDNLTPVVKWEVGPPANGEFGENLTVIFKQNSSLFPLAFASIGGDTFNPMYLDYSKPTFLNLNYPGAWDPRLVVFKENYTNTSWVYFNIKNGRKHPIHLHGHDFAIIKNGSSDFQLKNPPRRDVLLPAAGGEDTIIAFKLDNPGTWLMHCHIAFHASWGLAMQFLERQDAAIALWPSFEKSPALVESQRVCDNWNRWWGDCRDWWPGDGKSCGIGEEGFAPDSGI</sequence>
<dbReference type="Proteomes" id="UP001276659">
    <property type="component" value="Unassembled WGS sequence"/>
</dbReference>
<dbReference type="Pfam" id="PF00394">
    <property type="entry name" value="Cu-oxidase"/>
    <property type="match status" value="1"/>
</dbReference>
<dbReference type="PROSITE" id="PS00080">
    <property type="entry name" value="MULTICOPPER_OXIDASE2"/>
    <property type="match status" value="1"/>
</dbReference>
<dbReference type="Pfam" id="PF07732">
    <property type="entry name" value="Cu-oxidase_3"/>
    <property type="match status" value="1"/>
</dbReference>
<evidence type="ECO:0008006" key="10">
    <source>
        <dbReference type="Google" id="ProtNLM"/>
    </source>
</evidence>
<accession>A0AAE0DQ42</accession>
<dbReference type="Gene3D" id="2.60.40.420">
    <property type="entry name" value="Cupredoxins - blue copper proteins"/>
    <property type="match status" value="3"/>
</dbReference>
<proteinExistence type="inferred from homology"/>
<dbReference type="GO" id="GO:0005507">
    <property type="term" value="F:copper ion binding"/>
    <property type="evidence" value="ECO:0007669"/>
    <property type="project" value="InterPro"/>
</dbReference>
<dbReference type="PROSITE" id="PS00079">
    <property type="entry name" value="MULTICOPPER_OXIDASE1"/>
    <property type="match status" value="1"/>
</dbReference>
<dbReference type="InterPro" id="IPR033138">
    <property type="entry name" value="Cu_oxidase_CS"/>
</dbReference>
<dbReference type="InterPro" id="IPR011706">
    <property type="entry name" value="Cu-oxidase_C"/>
</dbReference>
<evidence type="ECO:0000259" key="7">
    <source>
        <dbReference type="Pfam" id="PF07732"/>
    </source>
</evidence>
<protein>
    <recommendedName>
        <fullName evidence="10">Laccase</fullName>
    </recommendedName>
</protein>
<organism evidence="8 9">
    <name type="scientific">Lepraria neglecta</name>
    <dbReference type="NCBI Taxonomy" id="209136"/>
    <lineage>
        <taxon>Eukaryota</taxon>
        <taxon>Fungi</taxon>
        <taxon>Dikarya</taxon>
        <taxon>Ascomycota</taxon>
        <taxon>Pezizomycotina</taxon>
        <taxon>Lecanoromycetes</taxon>
        <taxon>OSLEUM clade</taxon>
        <taxon>Lecanoromycetidae</taxon>
        <taxon>Lecanorales</taxon>
        <taxon>Lecanorineae</taxon>
        <taxon>Stereocaulaceae</taxon>
        <taxon>Lepraria</taxon>
    </lineage>
</organism>
<evidence type="ECO:0000256" key="1">
    <source>
        <dbReference type="ARBA" id="ARBA00010609"/>
    </source>
</evidence>
<keyword evidence="9" id="KW-1185">Reference proteome</keyword>
<comment type="similarity">
    <text evidence="1">Belongs to the multicopper oxidase family.</text>
</comment>
<name>A0AAE0DQ42_9LECA</name>
<dbReference type="InterPro" id="IPR045087">
    <property type="entry name" value="Cu-oxidase_fam"/>
</dbReference>
<evidence type="ECO:0000313" key="8">
    <source>
        <dbReference type="EMBL" id="KAK3178645.1"/>
    </source>
</evidence>
<evidence type="ECO:0000256" key="4">
    <source>
        <dbReference type="ARBA" id="ARBA00023008"/>
    </source>
</evidence>
<evidence type="ECO:0000256" key="2">
    <source>
        <dbReference type="ARBA" id="ARBA00022723"/>
    </source>
</evidence>
<dbReference type="InterPro" id="IPR011707">
    <property type="entry name" value="Cu-oxidase-like_N"/>
</dbReference>
<dbReference type="Pfam" id="PF07731">
    <property type="entry name" value="Cu-oxidase_2"/>
    <property type="match status" value="1"/>
</dbReference>
<reference evidence="8" key="1">
    <citation type="submission" date="2022-11" db="EMBL/GenBank/DDBJ databases">
        <title>Chromosomal genome sequence assembly and mating type (MAT) locus characterization of the leprose asexual lichenized fungus Lepraria neglecta (Nyl.) Erichsen.</title>
        <authorList>
            <person name="Allen J.L."/>
            <person name="Pfeffer B."/>
        </authorList>
    </citation>
    <scope>NUCLEOTIDE SEQUENCE</scope>
    <source>
        <strain evidence="8">Allen 5258</strain>
    </source>
</reference>
<keyword evidence="2" id="KW-0479">Metal-binding</keyword>
<dbReference type="AlphaFoldDB" id="A0AAE0DQ42"/>
<feature type="domain" description="Plastocyanin-like" evidence="5">
    <location>
        <begin position="250"/>
        <end position="424"/>
    </location>
</feature>
<keyword evidence="3" id="KW-0560">Oxidoreductase</keyword>
<feature type="domain" description="Plastocyanin-like" evidence="7">
    <location>
        <begin position="126"/>
        <end position="237"/>
    </location>
</feature>
<evidence type="ECO:0000256" key="3">
    <source>
        <dbReference type="ARBA" id="ARBA00023002"/>
    </source>
</evidence>
<dbReference type="InterPro" id="IPR008972">
    <property type="entry name" value="Cupredoxin"/>
</dbReference>
<dbReference type="SUPFAM" id="SSF49503">
    <property type="entry name" value="Cupredoxins"/>
    <property type="match status" value="3"/>
</dbReference>
<dbReference type="PANTHER" id="PTHR11709:SF71">
    <property type="entry name" value="OXIDOREDUCTASE TPCJ"/>
    <property type="match status" value="1"/>
</dbReference>
<comment type="caution">
    <text evidence="8">The sequence shown here is derived from an EMBL/GenBank/DDBJ whole genome shotgun (WGS) entry which is preliminary data.</text>
</comment>